<dbReference type="InterPro" id="IPR030547">
    <property type="entry name" value="XRCC2"/>
</dbReference>
<evidence type="ECO:0008006" key="4">
    <source>
        <dbReference type="Google" id="ProtNLM"/>
    </source>
</evidence>
<dbReference type="GO" id="GO:0033063">
    <property type="term" value="C:Rad51B-Rad51C-Rad51D-XRCC2 complex"/>
    <property type="evidence" value="ECO:0007669"/>
    <property type="project" value="InterPro"/>
</dbReference>
<organism evidence="2 3">
    <name type="scientific">Sparassis crispa</name>
    <dbReference type="NCBI Taxonomy" id="139825"/>
    <lineage>
        <taxon>Eukaryota</taxon>
        <taxon>Fungi</taxon>
        <taxon>Dikarya</taxon>
        <taxon>Basidiomycota</taxon>
        <taxon>Agaricomycotina</taxon>
        <taxon>Agaricomycetes</taxon>
        <taxon>Polyporales</taxon>
        <taxon>Sparassidaceae</taxon>
        <taxon>Sparassis</taxon>
    </lineage>
</organism>
<dbReference type="GO" id="GO:0042148">
    <property type="term" value="P:DNA strand invasion"/>
    <property type="evidence" value="ECO:0007669"/>
    <property type="project" value="TreeGrafter"/>
</dbReference>
<dbReference type="SUPFAM" id="SSF52540">
    <property type="entry name" value="P-loop containing nucleoside triphosphate hydrolases"/>
    <property type="match status" value="1"/>
</dbReference>
<gene>
    <name evidence="2" type="ORF">SCP_0107250</name>
</gene>
<dbReference type="InParanoid" id="A0A401G6Q4"/>
<dbReference type="CDD" id="cd19490">
    <property type="entry name" value="XRCC2"/>
    <property type="match status" value="1"/>
</dbReference>
<dbReference type="Gene3D" id="3.40.50.300">
    <property type="entry name" value="P-loop containing nucleotide triphosphate hydrolases"/>
    <property type="match status" value="1"/>
</dbReference>
<comment type="caution">
    <text evidence="2">The sequence shown here is derived from an EMBL/GenBank/DDBJ whole genome shotgun (WGS) entry which is preliminary data.</text>
</comment>
<evidence type="ECO:0000313" key="2">
    <source>
        <dbReference type="EMBL" id="GBE77843.1"/>
    </source>
</evidence>
<dbReference type="InterPro" id="IPR027417">
    <property type="entry name" value="P-loop_NTPase"/>
</dbReference>
<dbReference type="GeneID" id="38774760"/>
<evidence type="ECO:0000256" key="1">
    <source>
        <dbReference type="SAM" id="MobiDB-lite"/>
    </source>
</evidence>
<dbReference type="GO" id="GO:0000400">
    <property type="term" value="F:four-way junction DNA binding"/>
    <property type="evidence" value="ECO:0007669"/>
    <property type="project" value="TreeGrafter"/>
</dbReference>
<dbReference type="PANTHER" id="PTHR46644">
    <property type="entry name" value="DNA REPAIR PROTEIN XRCC2"/>
    <property type="match status" value="1"/>
</dbReference>
<feature type="region of interest" description="Disordered" evidence="1">
    <location>
        <begin position="293"/>
        <end position="321"/>
    </location>
</feature>
<dbReference type="PANTHER" id="PTHR46644:SF2">
    <property type="entry name" value="DNA REPAIR PROTEIN XRCC2"/>
    <property type="match status" value="1"/>
</dbReference>
<protein>
    <recommendedName>
        <fullName evidence="4">DNA recombination and repair protein Rad51-like C-terminal domain-containing protein</fullName>
    </recommendedName>
</protein>
<dbReference type="GO" id="GO:0005815">
    <property type="term" value="C:microtubule organizing center"/>
    <property type="evidence" value="ECO:0007669"/>
    <property type="project" value="TreeGrafter"/>
</dbReference>
<name>A0A401G6Q4_9APHY</name>
<evidence type="ECO:0000313" key="3">
    <source>
        <dbReference type="Proteomes" id="UP000287166"/>
    </source>
</evidence>
<dbReference type="OrthoDB" id="420422at2759"/>
<dbReference type="RefSeq" id="XP_027608756.1">
    <property type="nucleotide sequence ID" value="XM_027752955.1"/>
</dbReference>
<dbReference type="GO" id="GO:0005657">
    <property type="term" value="C:replication fork"/>
    <property type="evidence" value="ECO:0007669"/>
    <property type="project" value="InterPro"/>
</dbReference>
<dbReference type="Proteomes" id="UP000287166">
    <property type="component" value="Unassembled WGS sequence"/>
</dbReference>
<sequence length="396" mass="43464">MDVVQNAEAMLVEVESQSLQRLLTAVRSETSSPRTTEIPALDAHLSAISARALGPGDVIEIQGPAASGKSHLLYYLLMTCVIPTEYRSIKLGGWAKAAVLFDTDGTFSIRRFHQLLVSRLSSLLSRPGQMLDMLSQLAPTPAEELASQCLASLHILRPTSSQQLAASLVNLQEYHSTNSDLQSLEIGILAIDSMSAFYWKDRFTVERWRSCGKTIGTSPSSTVPLQHILASLQDYRLSHGSVIVMTNWGLNPKTKASSHTEPASFFYKQHLYPFPRPFDDPRPPAVHLASTKTLHGDDTLVNPPHNAADAETDEPQKADSSFSVTHHITLHPLPANPFPTNCTLGEAKREDTMRSAVMGQGKIRALVRTPGQSSVGEFLFCIHERDISVDVRHSLP</sequence>
<proteinExistence type="predicted"/>
<dbReference type="GO" id="GO:0000724">
    <property type="term" value="P:double-strand break repair via homologous recombination"/>
    <property type="evidence" value="ECO:0007669"/>
    <property type="project" value="InterPro"/>
</dbReference>
<reference evidence="2 3" key="1">
    <citation type="journal article" date="2018" name="Sci. Rep.">
        <title>Genome sequence of the cauliflower mushroom Sparassis crispa (Hanabiratake) and its association with beneficial usage.</title>
        <authorList>
            <person name="Kiyama R."/>
            <person name="Furutani Y."/>
            <person name="Kawaguchi K."/>
            <person name="Nakanishi T."/>
        </authorList>
    </citation>
    <scope>NUCLEOTIDE SEQUENCE [LARGE SCALE GENOMIC DNA]</scope>
</reference>
<dbReference type="EMBL" id="BFAD01000001">
    <property type="protein sequence ID" value="GBE77843.1"/>
    <property type="molecule type" value="Genomic_DNA"/>
</dbReference>
<keyword evidence="3" id="KW-1185">Reference proteome</keyword>
<dbReference type="AlphaFoldDB" id="A0A401G6Q4"/>
<dbReference type="STRING" id="139825.A0A401G6Q4"/>
<accession>A0A401G6Q4</accession>